<sequence>MTPDHPRTTQLSLFDTSRPRPGRASDEETAPITEAGRGFPDGALEPGETLSPTGFAEGAGWHLVTVEGYVYRVRRCGWSGSDDLWEAGHEEDAYWWNGDLEDRALSALLGRIRCDAQTRARFADVWARYGDRTGEVDWSADEKRTEVEAGVMLVSRFGVAGLLVEARWGWDHARGGAMDGSTPETWQRRQVDHALYTRSWCAWSSGLTPLSSRPFEVLAVVTEAEDEKPTCATSSPFVGKCSRKRSGEFFRVAVSGPNGERGEIVTCGRCLAGWMLDGKRRHGRTALDVVGRLAGGDPSPKLCKLNWQQWCDRASELAGQMLADALSAGQVAPWPSADMVAQLLAEACEMGDERAKRAARARVRREQPGAGKKVQDAAAAAAVEERADRAALVAGAFALDAASYAEICAHTDAGTAVAAAGAGEWSKAEEAAGQASEHAVEALDAAEAADHAGVFVAEARERADKANEHARAACEAIVTARQAADAGPVTTLQVPAGSGAADSDEAEAAPKYPRTVDGWEVRAGGYDVNERPQEYGGKLRPEVVPGAWVIQDFHEQQTARRVVDLFKNGNWMVRAVAHEGTERESWLCESIDRVRVVTEAELSDAKRSAFRLQWGRWRGRTYKGIATQHRGKYAACCMCEDCMGLEIYRGGRRIGWCTTLDAALALWVWHITGEEGPAPAADAPRPEFIPGSVVPLDRVPVASWEGLQAAAQAGDETPIAANTVATGVLEWGGKCDLCGKRYGFLITGEHDGTPWQADRWCLGRYTDAHDLARRLTGGEQDAEDLALAMGGYSGISDAMDAATEVRHAQAAHERAQRLSYCAWWCAAVPEVEVGPEGAGCDESTYRHGEADGYAIDVTTAYGYRYRDGRRKAPFVVRVLNNREPGAKVGRAAHARAAWALIRTHAEAQLLAEFPAADVADVEDQDDEQPAEEELPQCGSGAARLRTELAAQPEPGRMAVLPQQHHGADRRPLCTGHAGAQGQEGEADEAAAMVRPLTCTPRRAERG</sequence>
<feature type="region of interest" description="Disordered" evidence="1">
    <location>
        <begin position="920"/>
        <end position="939"/>
    </location>
</feature>
<dbReference type="RefSeq" id="WP_024126200.1">
    <property type="nucleotide sequence ID" value="NC_023283.1"/>
</dbReference>
<reference evidence="2" key="1">
    <citation type="submission" date="2013-09" db="EMBL/GenBank/DDBJ databases">
        <title>Complete nucleotide sequence of Streptomyces linear plasmid pFRL3.</title>
        <authorList>
            <person name="Chen Z."/>
            <person name="Fang P."/>
            <person name="Qin Z."/>
        </authorList>
    </citation>
    <scope>NUCLEOTIDE SEQUENCE</scope>
    <source>
        <plasmid evidence="2">pFRL3</plasmid>
    </source>
</reference>
<gene>
    <name evidence="2" type="ORF">pFRL3_41</name>
</gene>
<dbReference type="EMBL" id="KF602048">
    <property type="protein sequence ID" value="AHE38818.1"/>
    <property type="molecule type" value="Genomic_DNA"/>
</dbReference>
<proteinExistence type="predicted"/>
<protein>
    <submittedName>
        <fullName evidence="2">Uncharacterized protein</fullName>
    </submittedName>
</protein>
<keyword evidence="2" id="KW-0614">Plasmid</keyword>
<feature type="region of interest" description="Disordered" evidence="1">
    <location>
        <begin position="962"/>
        <end position="1006"/>
    </location>
</feature>
<geneLocation type="plasmid" evidence="2">
    <name>pFRL3</name>
</geneLocation>
<organism evidence="2">
    <name type="scientific">Streptomyces sp. FR1</name>
    <dbReference type="NCBI Taxonomy" id="349971"/>
    <lineage>
        <taxon>Bacteria</taxon>
        <taxon>Bacillati</taxon>
        <taxon>Actinomycetota</taxon>
        <taxon>Actinomycetes</taxon>
        <taxon>Kitasatosporales</taxon>
        <taxon>Streptomycetaceae</taxon>
        <taxon>Streptomyces</taxon>
    </lineage>
</organism>
<accession>V9Z405</accession>
<feature type="region of interest" description="Disordered" evidence="1">
    <location>
        <begin position="1"/>
        <end position="49"/>
    </location>
</feature>
<name>V9Z405_9ACTN</name>
<evidence type="ECO:0000256" key="1">
    <source>
        <dbReference type="SAM" id="MobiDB-lite"/>
    </source>
</evidence>
<feature type="compositionally biased region" description="Acidic residues" evidence="1">
    <location>
        <begin position="920"/>
        <end position="934"/>
    </location>
</feature>
<dbReference type="AlphaFoldDB" id="V9Z405"/>
<evidence type="ECO:0000313" key="2">
    <source>
        <dbReference type="EMBL" id="AHE38818.1"/>
    </source>
</evidence>